<evidence type="ECO:0000259" key="2">
    <source>
        <dbReference type="Pfam" id="PF13635"/>
    </source>
</evidence>
<dbReference type="GO" id="GO:0005524">
    <property type="term" value="F:ATP binding"/>
    <property type="evidence" value="ECO:0007669"/>
    <property type="project" value="UniProtKB-KW"/>
</dbReference>
<reference evidence="3" key="1">
    <citation type="submission" date="2021-03" db="EMBL/GenBank/DDBJ databases">
        <authorList>
            <person name="Jaffe A."/>
        </authorList>
    </citation>
    <scope>NUCLEOTIDE SEQUENCE</scope>
    <source>
        <strain evidence="3">RIFCSPLOWO2_01_FULL_AR10_48_17</strain>
    </source>
</reference>
<comment type="caution">
    <text evidence="3">The sequence shown here is derived from an EMBL/GenBank/DDBJ whole genome shotgun (WGS) entry which is preliminary data.</text>
</comment>
<reference evidence="3" key="2">
    <citation type="submission" date="2021-05" db="EMBL/GenBank/DDBJ databases">
        <title>Protein family content uncovers lineage relationships and bacterial pathway maintenance mechanisms in DPANN archaea.</title>
        <authorList>
            <person name="Castelle C.J."/>
            <person name="Meheust R."/>
            <person name="Jaffe A.L."/>
            <person name="Seitz K."/>
            <person name="Gong X."/>
            <person name="Baker B.J."/>
            <person name="Banfield J.F."/>
        </authorList>
    </citation>
    <scope>NUCLEOTIDE SEQUENCE</scope>
    <source>
        <strain evidence="3">RIFCSPLOWO2_01_FULL_AR10_48_17</strain>
    </source>
</reference>
<dbReference type="PANTHER" id="PTHR33295">
    <property type="entry name" value="ATPASE"/>
    <property type="match status" value="1"/>
</dbReference>
<dbReference type="SUPFAM" id="SSF52540">
    <property type="entry name" value="P-loop containing nucleoside triphosphate hydrolases"/>
    <property type="match status" value="1"/>
</dbReference>
<feature type="domain" description="DUF4143" evidence="2">
    <location>
        <begin position="219"/>
        <end position="364"/>
    </location>
</feature>
<organism evidence="3 4">
    <name type="scientific">Candidatus Iainarchaeum sp</name>
    <dbReference type="NCBI Taxonomy" id="3101447"/>
    <lineage>
        <taxon>Archaea</taxon>
        <taxon>Candidatus Iainarchaeota</taxon>
        <taxon>Candidatus Iainarchaeia</taxon>
        <taxon>Candidatus Iainarchaeales</taxon>
        <taxon>Candidatus Iainarchaeaceae</taxon>
        <taxon>Candidatus Iainarchaeum</taxon>
    </lineage>
</organism>
<gene>
    <name evidence="3" type="ORF">J4215_02415</name>
</gene>
<accession>A0A8T4L4H9</accession>
<dbReference type="Pfam" id="PF13635">
    <property type="entry name" value="DUF4143"/>
    <property type="match status" value="1"/>
</dbReference>
<keyword evidence="3" id="KW-0067">ATP-binding</keyword>
<keyword evidence="3" id="KW-0547">Nucleotide-binding</keyword>
<evidence type="ECO:0000313" key="3">
    <source>
        <dbReference type="EMBL" id="MBS3061414.1"/>
    </source>
</evidence>
<dbReference type="InterPro" id="IPR025420">
    <property type="entry name" value="DUF4143"/>
</dbReference>
<dbReference type="PANTHER" id="PTHR33295:SF8">
    <property type="entry name" value="AAA+ ATPASE DOMAIN-CONTAINING PROTEIN"/>
    <property type="match status" value="1"/>
</dbReference>
<dbReference type="Proteomes" id="UP000675968">
    <property type="component" value="Unassembled WGS sequence"/>
</dbReference>
<dbReference type="InterPro" id="IPR027417">
    <property type="entry name" value="P-loop_NTPase"/>
</dbReference>
<dbReference type="AlphaFoldDB" id="A0A8T4L4H9"/>
<proteinExistence type="predicted"/>
<feature type="domain" description="AAA" evidence="1">
    <location>
        <begin position="41"/>
        <end position="164"/>
    </location>
</feature>
<evidence type="ECO:0000313" key="4">
    <source>
        <dbReference type="Proteomes" id="UP000675968"/>
    </source>
</evidence>
<protein>
    <submittedName>
        <fullName evidence="3">ATP-binding protein</fullName>
    </submittedName>
</protein>
<dbReference type="InterPro" id="IPR041682">
    <property type="entry name" value="AAA_14"/>
</dbReference>
<name>A0A8T4L4H9_9ARCH</name>
<dbReference type="EMBL" id="JAGVWC010000009">
    <property type="protein sequence ID" value="MBS3061414.1"/>
    <property type="molecule type" value="Genomic_DNA"/>
</dbReference>
<dbReference type="Pfam" id="PF13173">
    <property type="entry name" value="AAA_14"/>
    <property type="match status" value="1"/>
</dbReference>
<sequence>MISKQALKTVISDQWKEFESLKDSVPRSVFSKASSYTGASAFVVKGVRRCGKSTLLKQLLKAKFDGNFFYFNFDDDRIAGFITADFQTLIETLIEAYGEKKTVLFDEIQNIAGWELFINRILRQGYKVFITGSNANLLSKELGTHLTGRHVDIELYPFSFCEFLKANKIEVPRKGFYSTEQKAQLSKKFKEYILKGGMPEPVVLKNEEMLTQVFNDIVQKDIVTRYNPRKPSELKIVLKFLLANVSNPITYRSIQSNFNIKSANTIQKYTEYAEETYLVFSVQRFEKTLKKFDKNPKKIYCVDNGLILKNTPTILERKGALLENIVAVQLKRIGKEFYYYKNKSSHNEADFVVPDEKTAIQVCYELTDTNKERELKGLTDAMKETKANTGHILTLEQEQEIEYNDKKIPVKPVWQWLIETEPDNT</sequence>
<evidence type="ECO:0000259" key="1">
    <source>
        <dbReference type="Pfam" id="PF13173"/>
    </source>
</evidence>